<dbReference type="EMBL" id="FPHK01000017">
    <property type="protein sequence ID" value="SFV55595.1"/>
    <property type="molecule type" value="Genomic_DNA"/>
</dbReference>
<feature type="transmembrane region" description="Helical" evidence="1">
    <location>
        <begin position="96"/>
        <end position="114"/>
    </location>
</feature>
<sequence>MSEALERLKDIGAQKIYEKTHIPVECVQAILYENFEGLNKVHFLGFVSILEREYKEDLSSVRSHGIDYYDEKNISDNTITDDTIFKPSMSKKKLTVIYFIGAIILFVIAIVYMMNTRDMSIDKVVHESKIIQKQKSVVTDANISELNQSDVNKSNVTDINVTKISKVVVPKVVTHTFEIVARTKVWLGYIDVAKGKKYQKIFKGDFELDPAKEWLLFFGHGYIDVIVDGKKEVFSSKNRLRLHYKDGEIQKLSLDDFKKLNKGKAW</sequence>
<keyword evidence="1" id="KW-1133">Transmembrane helix</keyword>
<organism evidence="2">
    <name type="scientific">hydrothermal vent metagenome</name>
    <dbReference type="NCBI Taxonomy" id="652676"/>
    <lineage>
        <taxon>unclassified sequences</taxon>
        <taxon>metagenomes</taxon>
        <taxon>ecological metagenomes</taxon>
    </lineage>
</organism>
<name>A0A1W1BQ40_9ZZZZ</name>
<keyword evidence="1" id="KW-0812">Transmembrane</keyword>
<keyword evidence="1" id="KW-0472">Membrane</keyword>
<protein>
    <submittedName>
        <fullName evidence="2">Membrane protein</fullName>
    </submittedName>
</protein>
<accession>A0A1W1BQ40</accession>
<gene>
    <name evidence="2" type="ORF">MNB_SM-6-1401</name>
</gene>
<proteinExistence type="predicted"/>
<dbReference type="AlphaFoldDB" id="A0A1W1BQ40"/>
<reference evidence="2" key="1">
    <citation type="submission" date="2016-10" db="EMBL/GenBank/DDBJ databases">
        <authorList>
            <person name="de Groot N.N."/>
        </authorList>
    </citation>
    <scope>NUCLEOTIDE SEQUENCE</scope>
</reference>
<evidence type="ECO:0000313" key="2">
    <source>
        <dbReference type="EMBL" id="SFV55595.1"/>
    </source>
</evidence>
<evidence type="ECO:0000256" key="1">
    <source>
        <dbReference type="SAM" id="Phobius"/>
    </source>
</evidence>